<feature type="transmembrane region" description="Helical" evidence="7">
    <location>
        <begin position="411"/>
        <end position="433"/>
    </location>
</feature>
<reference evidence="9 10" key="1">
    <citation type="submission" date="2022-06" db="EMBL/GenBank/DDBJ databases">
        <title>Paraconexibacter antarcticus.</title>
        <authorList>
            <person name="Kim C.S."/>
        </authorList>
    </citation>
    <scope>NUCLEOTIDE SEQUENCE [LARGE SCALE GENOMIC DNA]</scope>
    <source>
        <strain evidence="9 10">02-257</strain>
    </source>
</reference>
<feature type="transmembrane region" description="Helical" evidence="7">
    <location>
        <begin position="378"/>
        <end position="399"/>
    </location>
</feature>
<feature type="transmembrane region" description="Helical" evidence="7">
    <location>
        <begin position="701"/>
        <end position="717"/>
    </location>
</feature>
<comment type="subcellular location">
    <subcellularLocation>
        <location evidence="1">Cell membrane</location>
        <topology evidence="1">Multi-pass membrane protein</topology>
    </subcellularLocation>
</comment>
<feature type="transmembrane region" description="Helical" evidence="7">
    <location>
        <begin position="666"/>
        <end position="689"/>
    </location>
</feature>
<dbReference type="Pfam" id="PF03176">
    <property type="entry name" value="MMPL"/>
    <property type="match status" value="2"/>
</dbReference>
<sequence length="823" mass="85400">MGRFVDSSVGLGHGAVSRPRRALLLALLVVIVAAAAATRLTPASPQGLLARSSADVAKATVAQEKAFGGEPVVVVLEGNLTDTTLAPSVLPKVLRMEDELAAVPGVKSVIGPGTFVDRAVSQMYAVVQQELGPVAEIADKAARRAERRARASGKFTESELQTINEETRLKALGPLGKQYEALLVRFGSIGFPALTNSTFVDQLVLGASPTPKKRFAWLFPDGGHALVIIRPKHGLSDAAVTRLGRDATRIVAAARLPGITTSVAGAPLVVAEATSTVADEMVRLAPVVIVAMLLALLLGLGIRNRAVHLIVPAGAAVAVTAGFSWPLGLGFTPATLAALPVVLGLAIDYVVQLQARYWTERAAGREPRRAADVALRKVGPTLLLAGGVMAAGFLALLASPVPLVGRLGVTLAVGVGASLLSLLTIAAPLMVVLDRPGRPLPRVPTPGLLGAGRPRTVAAAGILAVTLVGLALSHGTPVQSDLRRLADRNMPELVRLEALQKELGTGGQIRIAVTGRNIASPAGLAWMASVQARILGLGKGLQAGPNLASIVSSSGQGVPDAAAIPRILRLIPPDFVNGILTRDHRRAELSFGIPLGSAGAQAKLIARMQRILGDAPDGISAHVAGLQALSASSVNGLQDERPWLLAASALIIFLLLLAARRDVRRAAIPLVPALFAAGLTAVVIEAIGLQLSPLSAGLDPLVLAVGVEFGLLLEARYREERVINGREADAAARRALELLATPLVVAAGTVALGFLVLTVSRLPVLQQFGLVAALELMLSVLSAIVIVPVLCIVADRRRAPRRRAERPSTAERPVALAQHEPVA</sequence>
<keyword evidence="2" id="KW-1003">Cell membrane</keyword>
<feature type="transmembrane region" description="Helical" evidence="7">
    <location>
        <begin position="334"/>
        <end position="351"/>
    </location>
</feature>
<dbReference type="PROSITE" id="PS50156">
    <property type="entry name" value="SSD"/>
    <property type="match status" value="1"/>
</dbReference>
<evidence type="ECO:0000256" key="3">
    <source>
        <dbReference type="ARBA" id="ARBA00022692"/>
    </source>
</evidence>
<feature type="transmembrane region" description="Helical" evidence="7">
    <location>
        <begin position="642"/>
        <end position="659"/>
    </location>
</feature>
<keyword evidence="10" id="KW-1185">Reference proteome</keyword>
<evidence type="ECO:0000256" key="7">
    <source>
        <dbReference type="SAM" id="Phobius"/>
    </source>
</evidence>
<feature type="domain" description="SSD" evidence="8">
    <location>
        <begin position="670"/>
        <end position="793"/>
    </location>
</feature>
<evidence type="ECO:0000256" key="6">
    <source>
        <dbReference type="SAM" id="MobiDB-lite"/>
    </source>
</evidence>
<dbReference type="InterPro" id="IPR050545">
    <property type="entry name" value="Mycobact_MmpL"/>
</dbReference>
<feature type="transmembrane region" description="Helical" evidence="7">
    <location>
        <begin position="454"/>
        <end position="472"/>
    </location>
</feature>
<feature type="region of interest" description="Disordered" evidence="6">
    <location>
        <begin position="802"/>
        <end position="823"/>
    </location>
</feature>
<keyword evidence="3 7" id="KW-0812">Transmembrane</keyword>
<evidence type="ECO:0000256" key="4">
    <source>
        <dbReference type="ARBA" id="ARBA00022989"/>
    </source>
</evidence>
<gene>
    <name evidence="9" type="ORF">NBH00_04230</name>
</gene>
<dbReference type="EMBL" id="CP098502">
    <property type="protein sequence ID" value="UTI65425.1"/>
    <property type="molecule type" value="Genomic_DNA"/>
</dbReference>
<dbReference type="PANTHER" id="PTHR33406">
    <property type="entry name" value="MEMBRANE PROTEIN MJ1562-RELATED"/>
    <property type="match status" value="1"/>
</dbReference>
<dbReference type="Gene3D" id="1.20.1640.10">
    <property type="entry name" value="Multidrug efflux transporter AcrB transmembrane domain"/>
    <property type="match status" value="2"/>
</dbReference>
<accession>A0ABY5DVB1</accession>
<evidence type="ECO:0000313" key="9">
    <source>
        <dbReference type="EMBL" id="UTI65425.1"/>
    </source>
</evidence>
<feature type="transmembrane region" description="Helical" evidence="7">
    <location>
        <begin position="738"/>
        <end position="762"/>
    </location>
</feature>
<dbReference type="Proteomes" id="UP001056035">
    <property type="component" value="Chromosome"/>
</dbReference>
<dbReference type="InterPro" id="IPR000731">
    <property type="entry name" value="SSD"/>
</dbReference>
<feature type="transmembrane region" description="Helical" evidence="7">
    <location>
        <begin position="284"/>
        <end position="302"/>
    </location>
</feature>
<dbReference type="RefSeq" id="WP_254572106.1">
    <property type="nucleotide sequence ID" value="NZ_CP098502.1"/>
</dbReference>
<feature type="transmembrane region" description="Helical" evidence="7">
    <location>
        <begin position="309"/>
        <end position="328"/>
    </location>
</feature>
<dbReference type="SUPFAM" id="SSF82866">
    <property type="entry name" value="Multidrug efflux transporter AcrB transmembrane domain"/>
    <property type="match status" value="2"/>
</dbReference>
<keyword evidence="5 7" id="KW-0472">Membrane</keyword>
<evidence type="ECO:0000313" key="10">
    <source>
        <dbReference type="Proteomes" id="UP001056035"/>
    </source>
</evidence>
<evidence type="ECO:0000256" key="2">
    <source>
        <dbReference type="ARBA" id="ARBA00022475"/>
    </source>
</evidence>
<evidence type="ECO:0000256" key="5">
    <source>
        <dbReference type="ARBA" id="ARBA00023136"/>
    </source>
</evidence>
<feature type="transmembrane region" description="Helical" evidence="7">
    <location>
        <begin position="768"/>
        <end position="793"/>
    </location>
</feature>
<dbReference type="PANTHER" id="PTHR33406:SF13">
    <property type="entry name" value="MEMBRANE PROTEIN YDFJ"/>
    <property type="match status" value="1"/>
</dbReference>
<dbReference type="InterPro" id="IPR004869">
    <property type="entry name" value="MMPL_dom"/>
</dbReference>
<evidence type="ECO:0000259" key="8">
    <source>
        <dbReference type="PROSITE" id="PS50156"/>
    </source>
</evidence>
<proteinExistence type="predicted"/>
<keyword evidence="4 7" id="KW-1133">Transmembrane helix</keyword>
<name>A0ABY5DVB1_9ACTN</name>
<evidence type="ECO:0000256" key="1">
    <source>
        <dbReference type="ARBA" id="ARBA00004651"/>
    </source>
</evidence>
<protein>
    <submittedName>
        <fullName evidence="9">MMPL family transporter</fullName>
    </submittedName>
</protein>
<organism evidence="9 10">
    <name type="scientific">Paraconexibacter antarcticus</name>
    <dbReference type="NCBI Taxonomy" id="2949664"/>
    <lineage>
        <taxon>Bacteria</taxon>
        <taxon>Bacillati</taxon>
        <taxon>Actinomycetota</taxon>
        <taxon>Thermoleophilia</taxon>
        <taxon>Solirubrobacterales</taxon>
        <taxon>Paraconexibacteraceae</taxon>
        <taxon>Paraconexibacter</taxon>
    </lineage>
</organism>